<accession>A0ABT6NB24</accession>
<dbReference type="Proteomes" id="UP001158045">
    <property type="component" value="Unassembled WGS sequence"/>
</dbReference>
<organism evidence="8 9">
    <name type="scientific">Fusibacter bizertensis</name>
    <dbReference type="NCBI Taxonomy" id="1488331"/>
    <lineage>
        <taxon>Bacteria</taxon>
        <taxon>Bacillati</taxon>
        <taxon>Bacillota</taxon>
        <taxon>Clostridia</taxon>
        <taxon>Eubacteriales</taxon>
        <taxon>Eubacteriales Family XII. Incertae Sedis</taxon>
        <taxon>Fusibacter</taxon>
    </lineage>
</organism>
<evidence type="ECO:0000256" key="3">
    <source>
        <dbReference type="ARBA" id="ARBA00022691"/>
    </source>
</evidence>
<dbReference type="EMBL" id="JARYZI010000003">
    <property type="protein sequence ID" value="MDH8677618.1"/>
    <property type="molecule type" value="Genomic_DNA"/>
</dbReference>
<evidence type="ECO:0000313" key="9">
    <source>
        <dbReference type="Proteomes" id="UP001158045"/>
    </source>
</evidence>
<dbReference type="PANTHER" id="PTHR43583:SF2">
    <property type="entry name" value="THIAZOLE BIOSYNTHESIS PROTEIN"/>
    <property type="match status" value="1"/>
</dbReference>
<evidence type="ECO:0000256" key="1">
    <source>
        <dbReference type="ARBA" id="ARBA00001966"/>
    </source>
</evidence>
<protein>
    <submittedName>
        <fullName evidence="8">[FeFe] hydrogenase H-cluster radical SAM maturase HydG</fullName>
    </submittedName>
</protein>
<dbReference type="RefSeq" id="WP_281093438.1">
    <property type="nucleotide sequence ID" value="NZ_JARYZI010000003.1"/>
</dbReference>
<dbReference type="SFLD" id="SFLDF00319">
    <property type="entry name" value="Fe_hydrogenase_maturase_(HydG"/>
    <property type="match status" value="1"/>
</dbReference>
<keyword evidence="2" id="KW-0004">4Fe-4S</keyword>
<dbReference type="SFLD" id="SFLDG01081">
    <property type="entry name" value="cleavage_of_the_Ca-Cb_bond_in"/>
    <property type="match status" value="1"/>
</dbReference>
<keyword evidence="9" id="KW-1185">Reference proteome</keyword>
<dbReference type="InterPro" id="IPR024007">
    <property type="entry name" value="FeFe-hyd_mat_HydG"/>
</dbReference>
<dbReference type="InterPro" id="IPR034428">
    <property type="entry name" value="ThiH/NoCL/HydG-like"/>
</dbReference>
<dbReference type="SMART" id="SM00876">
    <property type="entry name" value="BATS"/>
    <property type="match status" value="1"/>
</dbReference>
<dbReference type="PANTHER" id="PTHR43583">
    <property type="entry name" value="2-IMINOACETATE SYNTHASE"/>
    <property type="match status" value="1"/>
</dbReference>
<evidence type="ECO:0000256" key="6">
    <source>
        <dbReference type="ARBA" id="ARBA00023014"/>
    </source>
</evidence>
<dbReference type="Gene3D" id="3.20.20.70">
    <property type="entry name" value="Aldolase class I"/>
    <property type="match status" value="1"/>
</dbReference>
<dbReference type="SUPFAM" id="SSF102114">
    <property type="entry name" value="Radical SAM enzymes"/>
    <property type="match status" value="1"/>
</dbReference>
<dbReference type="Pfam" id="PF04055">
    <property type="entry name" value="Radical_SAM"/>
    <property type="match status" value="1"/>
</dbReference>
<dbReference type="InterPro" id="IPR010722">
    <property type="entry name" value="BATS_dom"/>
</dbReference>
<dbReference type="SFLD" id="SFLDS00029">
    <property type="entry name" value="Radical_SAM"/>
    <property type="match status" value="1"/>
</dbReference>
<evidence type="ECO:0000256" key="2">
    <source>
        <dbReference type="ARBA" id="ARBA00022485"/>
    </source>
</evidence>
<comment type="caution">
    <text evidence="8">The sequence shown here is derived from an EMBL/GenBank/DDBJ whole genome shotgun (WGS) entry which is preliminary data.</text>
</comment>
<sequence>MAKYGDQNYGEANFIDHALIESVLEKTKDATDEVIDTIIEKAKLKRGLELEEIAVLLQAHSPSQLEKIYKIASDIKQSIYGNRVVLFAPLYVSNYCVNNCVYCGYKRENEFPRRKLNEAEIREEVRILERMGHKRLALEAGEDPVNCTIDYVIDTLRIIYDEATAKSNIRRVNVNIASTTVENYRKLKEAEIGTYILFQETYYKPTYLEMHPRSLKGNYEYHLTAFDRAMQAGVDDVGAGVLFGLSDYRFEVLALMLHNQHLEDNYGVGFHTISVPRIKKAEGMELNEFNHILDDETFKKIVAILRIAVPFTGIILSTRETKEIRDELIHHGVSQLSAGSCTGVGGYKESEEGPKEVAQFKVSDERSPVEVIKGLIEAGFIPSYCTSCYRMGRTGDRFMSLAKSGQIQHVCQPNALMTLKEYALDFGDEALNIQVDEFVDKEIKKISDVKTRETVVKGIQDLNDGVRDIFL</sequence>
<proteinExistence type="predicted"/>
<name>A0ABT6NB24_9FIRM</name>
<keyword evidence="4" id="KW-0479">Metal-binding</keyword>
<keyword evidence="3" id="KW-0949">S-adenosyl-L-methionine</keyword>
<evidence type="ECO:0000256" key="4">
    <source>
        <dbReference type="ARBA" id="ARBA00022723"/>
    </source>
</evidence>
<dbReference type="NCBIfam" id="TIGR03955">
    <property type="entry name" value="rSAM_HydG"/>
    <property type="match status" value="1"/>
</dbReference>
<reference evidence="8 9" key="1">
    <citation type="submission" date="2023-04" db="EMBL/GenBank/DDBJ databases">
        <title>Fusibacter bizertensis strain WBS, isolated from littoral bottom sediments of the Arctic seas - biochemical and genomic analysis.</title>
        <authorList>
            <person name="Brioukhanov A.L."/>
        </authorList>
    </citation>
    <scope>NUCLEOTIDE SEQUENCE [LARGE SCALE GENOMIC DNA]</scope>
    <source>
        <strain evidence="8 9">WBS</strain>
    </source>
</reference>
<dbReference type="InterPro" id="IPR058240">
    <property type="entry name" value="rSAM_sf"/>
</dbReference>
<dbReference type="SFLD" id="SFLDG01060">
    <property type="entry name" value="BATS_domain_containing"/>
    <property type="match status" value="1"/>
</dbReference>
<dbReference type="Pfam" id="PF06968">
    <property type="entry name" value="BATS"/>
    <property type="match status" value="1"/>
</dbReference>
<feature type="domain" description="Biotin and thiamin synthesis-associated" evidence="7">
    <location>
        <begin position="274"/>
        <end position="382"/>
    </location>
</feature>
<dbReference type="InterPro" id="IPR013785">
    <property type="entry name" value="Aldolase_TIM"/>
</dbReference>
<keyword evidence="5" id="KW-0408">Iron</keyword>
<dbReference type="InterPro" id="IPR007197">
    <property type="entry name" value="rSAM"/>
</dbReference>
<evidence type="ECO:0000256" key="5">
    <source>
        <dbReference type="ARBA" id="ARBA00023004"/>
    </source>
</evidence>
<dbReference type="CDD" id="cd01335">
    <property type="entry name" value="Radical_SAM"/>
    <property type="match status" value="1"/>
</dbReference>
<keyword evidence="6" id="KW-0411">Iron-sulfur</keyword>
<evidence type="ECO:0000259" key="7">
    <source>
        <dbReference type="SMART" id="SM00876"/>
    </source>
</evidence>
<evidence type="ECO:0000313" key="8">
    <source>
        <dbReference type="EMBL" id="MDH8677618.1"/>
    </source>
</evidence>
<gene>
    <name evidence="8" type="primary">hydG</name>
    <name evidence="8" type="ORF">QE109_05640</name>
</gene>
<comment type="cofactor">
    <cofactor evidence="1">
        <name>[4Fe-4S] cluster</name>
        <dbReference type="ChEBI" id="CHEBI:49883"/>
    </cofactor>
</comment>